<dbReference type="GO" id="GO:0003682">
    <property type="term" value="F:chromatin binding"/>
    <property type="evidence" value="ECO:0007669"/>
    <property type="project" value="InterPro"/>
</dbReference>
<dbReference type="EnsemblPlants" id="KRH16208">
    <property type="protein sequence ID" value="KRH16208"/>
    <property type="gene ID" value="GLYMA_14G140600"/>
</dbReference>
<dbReference type="PROSITE" id="PS51038">
    <property type="entry name" value="BAH"/>
    <property type="match status" value="1"/>
</dbReference>
<organism evidence="2">
    <name type="scientific">Glycine max</name>
    <name type="common">Soybean</name>
    <name type="synonym">Glycine hispida</name>
    <dbReference type="NCBI Taxonomy" id="3847"/>
    <lineage>
        <taxon>Eukaryota</taxon>
        <taxon>Viridiplantae</taxon>
        <taxon>Streptophyta</taxon>
        <taxon>Embryophyta</taxon>
        <taxon>Tracheophyta</taxon>
        <taxon>Spermatophyta</taxon>
        <taxon>Magnoliopsida</taxon>
        <taxon>eudicotyledons</taxon>
        <taxon>Gunneridae</taxon>
        <taxon>Pentapetalae</taxon>
        <taxon>rosids</taxon>
        <taxon>fabids</taxon>
        <taxon>Fabales</taxon>
        <taxon>Fabaceae</taxon>
        <taxon>Papilionoideae</taxon>
        <taxon>50 kb inversion clade</taxon>
        <taxon>NPAAA clade</taxon>
        <taxon>indigoferoid/millettioid clade</taxon>
        <taxon>Phaseoleae</taxon>
        <taxon>Glycine</taxon>
        <taxon>Glycine subgen. Soja</taxon>
    </lineage>
</organism>
<accession>A0A0R0GDC4</accession>
<dbReference type="FunFam" id="2.30.30.490:FF:000017">
    <property type="entry name" value="Bromo-adjacent homology (BAH) domain-containing protein"/>
    <property type="match status" value="1"/>
</dbReference>
<reference evidence="3" key="2">
    <citation type="submission" date="2018-02" db="UniProtKB">
        <authorList>
            <consortium name="EnsemblPlants"/>
        </authorList>
    </citation>
    <scope>IDENTIFICATION</scope>
    <source>
        <strain evidence="3">Williams 82</strain>
    </source>
</reference>
<dbReference type="SMR" id="A0A0R0GDC4"/>
<dbReference type="SMART" id="SM00439">
    <property type="entry name" value="BAH"/>
    <property type="match status" value="1"/>
</dbReference>
<keyword evidence="4" id="KW-1185">Reference proteome</keyword>
<evidence type="ECO:0000313" key="4">
    <source>
        <dbReference type="Proteomes" id="UP000008827"/>
    </source>
</evidence>
<dbReference type="STRING" id="3847.A0A0R0GDC4"/>
<name>A0A0R0GDC4_SOYBN</name>
<dbReference type="OrthoDB" id="1896853at2759"/>
<dbReference type="InterPro" id="IPR001025">
    <property type="entry name" value="BAH_dom"/>
</dbReference>
<protein>
    <recommendedName>
        <fullName evidence="1">BAH domain-containing protein</fullName>
    </recommendedName>
</protein>
<evidence type="ECO:0000313" key="3">
    <source>
        <dbReference type="EnsemblPlants" id="KRH16208"/>
    </source>
</evidence>
<evidence type="ECO:0000259" key="1">
    <source>
        <dbReference type="PROSITE" id="PS51038"/>
    </source>
</evidence>
<dbReference type="InterPro" id="IPR043151">
    <property type="entry name" value="BAH_sf"/>
</dbReference>
<dbReference type="EMBL" id="CM000847">
    <property type="protein sequence ID" value="KRH16208.1"/>
    <property type="molecule type" value="Genomic_DNA"/>
</dbReference>
<dbReference type="ExpressionAtlas" id="A0A0R0GDC4">
    <property type="expression patterns" value="baseline and differential"/>
</dbReference>
<gene>
    <name evidence="3" type="primary">LOC100803692</name>
    <name evidence="2" type="ORF">GLYMA_14G140600</name>
</gene>
<evidence type="ECO:0000313" key="2">
    <source>
        <dbReference type="EMBL" id="KRH16208.1"/>
    </source>
</evidence>
<sequence>MAEPMAVDSNPESGLDFESPFAWGKKRGMGGKKKDVQFYESFSFDGAEYAINDTVCLQSGIGGGEPHIGRLIKIWETRDKSRKVKVQWFFRPAEICKYLVGIEVKPNELFLACGGDGAKGFANVNPLEAIVGKCNVVCISKDVGNPQPSGEAKADYVYYRFFDVVQLKVVDQIDVKVAAGIEVSSSLRHVRCQSMTVRCGDEGILREITTVKFKYECAMVKFECDCASSRLGFFIPSLPDQCLFL</sequence>
<reference evidence="2 3" key="1">
    <citation type="journal article" date="2010" name="Nature">
        <title>Genome sequence of the palaeopolyploid soybean.</title>
        <authorList>
            <person name="Schmutz J."/>
            <person name="Cannon S.B."/>
            <person name="Schlueter J."/>
            <person name="Ma J."/>
            <person name="Mitros T."/>
            <person name="Nelson W."/>
            <person name="Hyten D.L."/>
            <person name="Song Q."/>
            <person name="Thelen J.J."/>
            <person name="Cheng J."/>
            <person name="Xu D."/>
            <person name="Hellsten U."/>
            <person name="May G.D."/>
            <person name="Yu Y."/>
            <person name="Sakurai T."/>
            <person name="Umezawa T."/>
            <person name="Bhattacharyya M.K."/>
            <person name="Sandhu D."/>
            <person name="Valliyodan B."/>
            <person name="Lindquist E."/>
            <person name="Peto M."/>
            <person name="Grant D."/>
            <person name="Shu S."/>
            <person name="Goodstein D."/>
            <person name="Barry K."/>
            <person name="Futrell-Griggs M."/>
            <person name="Abernathy B."/>
            <person name="Du J."/>
            <person name="Tian Z."/>
            <person name="Zhu L."/>
            <person name="Gill N."/>
            <person name="Joshi T."/>
            <person name="Libault M."/>
            <person name="Sethuraman A."/>
            <person name="Zhang X.-C."/>
            <person name="Shinozaki K."/>
            <person name="Nguyen H.T."/>
            <person name="Wing R.A."/>
            <person name="Cregan P."/>
            <person name="Specht J."/>
            <person name="Grimwood J."/>
            <person name="Rokhsar D."/>
            <person name="Stacey G."/>
            <person name="Shoemaker R.C."/>
            <person name="Jackson S.A."/>
        </authorList>
    </citation>
    <scope>NUCLEOTIDE SEQUENCE [LARGE SCALE GENOMIC DNA]</scope>
    <source>
        <strain evidence="3">cv. Williams 82</strain>
        <tissue evidence="2">Callus</tissue>
    </source>
</reference>
<dbReference type="AlphaFoldDB" id="A0A0R0GDC4"/>
<dbReference type="Pfam" id="PF01426">
    <property type="entry name" value="BAH"/>
    <property type="match status" value="1"/>
</dbReference>
<dbReference type="PaxDb" id="3847-GLYMA14G20400.1"/>
<dbReference type="Gramene" id="KRH16208">
    <property type="protein sequence ID" value="KRH16208"/>
    <property type="gene ID" value="GLYMA_14G140600"/>
</dbReference>
<proteinExistence type="predicted"/>
<dbReference type="PANTHER" id="PTHR47073">
    <property type="entry name" value="PROTEIN ANTI-SILENCING 1"/>
    <property type="match status" value="1"/>
</dbReference>
<feature type="domain" description="BAH" evidence="1">
    <location>
        <begin position="47"/>
        <end position="173"/>
    </location>
</feature>
<dbReference type="Gene3D" id="2.30.30.490">
    <property type="match status" value="1"/>
</dbReference>
<reference evidence="2" key="3">
    <citation type="submission" date="2018-07" db="EMBL/GenBank/DDBJ databases">
        <title>WGS assembly of Glycine max.</title>
        <authorList>
            <person name="Schmutz J."/>
            <person name="Cannon S."/>
            <person name="Schlueter J."/>
            <person name="Ma J."/>
            <person name="Mitros T."/>
            <person name="Nelson W."/>
            <person name="Hyten D."/>
            <person name="Song Q."/>
            <person name="Thelen J."/>
            <person name="Cheng J."/>
            <person name="Xu D."/>
            <person name="Hellsten U."/>
            <person name="May G."/>
            <person name="Yu Y."/>
            <person name="Sakurai T."/>
            <person name="Umezawa T."/>
            <person name="Bhattacharyya M."/>
            <person name="Sandhu D."/>
            <person name="Valliyodan B."/>
            <person name="Lindquist E."/>
            <person name="Peto M."/>
            <person name="Grant D."/>
            <person name="Shu S."/>
            <person name="Goodstein D."/>
            <person name="Barry K."/>
            <person name="Futrell-Griggs M."/>
            <person name="Abernathy B."/>
            <person name="Du J."/>
            <person name="Tian Z."/>
            <person name="Zhu L."/>
            <person name="Gill N."/>
            <person name="Joshi T."/>
            <person name="Libault M."/>
            <person name="Sethuraman A."/>
            <person name="Zhang X."/>
            <person name="Shinozaki K."/>
            <person name="Nguyen H."/>
            <person name="Wing R."/>
            <person name="Cregan P."/>
            <person name="Specht J."/>
            <person name="Grimwood J."/>
            <person name="Rokhsar D."/>
            <person name="Stacey G."/>
            <person name="Shoemaker R."/>
            <person name="Jackson S."/>
        </authorList>
    </citation>
    <scope>NUCLEOTIDE SEQUENCE</scope>
    <source>
        <tissue evidence="2">Callus</tissue>
    </source>
</reference>
<dbReference type="PANTHER" id="PTHR47073:SF2">
    <property type="entry name" value="PROTEIN ANTI-SILENCING 1"/>
    <property type="match status" value="1"/>
</dbReference>
<dbReference type="Proteomes" id="UP000008827">
    <property type="component" value="Chromosome 14"/>
</dbReference>